<keyword evidence="2" id="KW-0472">Membrane</keyword>
<feature type="transmembrane region" description="Helical" evidence="2">
    <location>
        <begin position="362"/>
        <end position="388"/>
    </location>
</feature>
<proteinExistence type="predicted"/>
<feature type="transmembrane region" description="Helical" evidence="2">
    <location>
        <begin position="152"/>
        <end position="172"/>
    </location>
</feature>
<sequence>MRVAPEYSPQDDDCGRMGGRTGSVAGDNDSGDVPSGLPPAYGSHDGDGYADSGGMAPVRAAPKMNASSRRKRREGRQSGEMHKIPPRRLRKRYVDDEGTVVNPQLVLAAAEAKILPPRLWNYFLREHLALAVLFPEPLYSTQARVLSRKGRIFMLAFVFLAAFAGAMVYQMMTRDLVSCSAAAYCLANCRRDHSLAGSHADACLPTPWDAQYSSDHSYELFGYPPHSSATAPSVADPMAFTWCGSGELDPPVCVPYCYNGNSVGDDNRPRCDSLDDPDKASWLLCVSPTSISKCTKNGNANDPTQTEFQHLSNSMASDDTESTSLAGRILVYCLVALAVFFITSTVKRIVSFVTKKGRGCCVAFVVKFLGYIIIAACVIIIVVLAILFHAQAKSGGGDSFWSAVALFSTSFFVSLGLDFVKLTIFYFVWPKRRSAYYRAYFDELVVLAREWDLPYGASA</sequence>
<dbReference type="Proteomes" id="UP000054408">
    <property type="component" value="Unassembled WGS sequence"/>
</dbReference>
<evidence type="ECO:0000256" key="2">
    <source>
        <dbReference type="SAM" id="Phobius"/>
    </source>
</evidence>
<feature type="transmembrane region" description="Helical" evidence="2">
    <location>
        <begin position="329"/>
        <end position="350"/>
    </location>
</feature>
<keyword evidence="4" id="KW-1185">Reference proteome</keyword>
<evidence type="ECO:0000256" key="1">
    <source>
        <dbReference type="SAM" id="MobiDB-lite"/>
    </source>
</evidence>
<dbReference type="EMBL" id="GL349448">
    <property type="protein sequence ID" value="KNC47655.1"/>
    <property type="molecule type" value="Genomic_DNA"/>
</dbReference>
<dbReference type="RefSeq" id="XP_013759139.1">
    <property type="nucleotide sequence ID" value="XM_013903685.1"/>
</dbReference>
<feature type="transmembrane region" description="Helical" evidence="2">
    <location>
        <begin position="400"/>
        <end position="429"/>
    </location>
</feature>
<reference evidence="3 4" key="1">
    <citation type="submission" date="2010-05" db="EMBL/GenBank/DDBJ databases">
        <title>The Genome Sequence of Thecamonas trahens ATCC 50062.</title>
        <authorList>
            <consortium name="The Broad Institute Genome Sequencing Platform"/>
            <person name="Russ C."/>
            <person name="Cuomo C."/>
            <person name="Shea T."/>
            <person name="Young S.K."/>
            <person name="Zeng Q."/>
            <person name="Koehrsen M."/>
            <person name="Haas B."/>
            <person name="Borodovsky M."/>
            <person name="Guigo R."/>
            <person name="Alvarado L."/>
            <person name="Berlin A."/>
            <person name="Bochicchio J."/>
            <person name="Borenstein D."/>
            <person name="Chapman S."/>
            <person name="Chen Z."/>
            <person name="Freedman E."/>
            <person name="Gellesch M."/>
            <person name="Goldberg J."/>
            <person name="Griggs A."/>
            <person name="Gujja S."/>
            <person name="Heilman E."/>
            <person name="Heiman D."/>
            <person name="Hepburn T."/>
            <person name="Howarth C."/>
            <person name="Jen D."/>
            <person name="Larson L."/>
            <person name="Mehta T."/>
            <person name="Park D."/>
            <person name="Pearson M."/>
            <person name="Roberts A."/>
            <person name="Saif S."/>
            <person name="Shenoy N."/>
            <person name="Sisk P."/>
            <person name="Stolte C."/>
            <person name="Sykes S."/>
            <person name="Thomson T."/>
            <person name="Walk T."/>
            <person name="White J."/>
            <person name="Yandava C."/>
            <person name="Burger G."/>
            <person name="Gray M.W."/>
            <person name="Holland P.W.H."/>
            <person name="King N."/>
            <person name="Lang F.B.F."/>
            <person name="Roger A.J."/>
            <person name="Ruiz-Trillo I."/>
            <person name="Lander E."/>
            <person name="Nusbaum C."/>
        </authorList>
    </citation>
    <scope>NUCLEOTIDE SEQUENCE [LARGE SCALE GENOMIC DNA]</scope>
    <source>
        <strain evidence="3 4">ATCC 50062</strain>
    </source>
</reference>
<protein>
    <submittedName>
        <fullName evidence="3">Uncharacterized protein</fullName>
    </submittedName>
</protein>
<name>A0A0L0D643_THETB</name>
<feature type="region of interest" description="Disordered" evidence="1">
    <location>
        <begin position="1"/>
        <end position="89"/>
    </location>
</feature>
<organism evidence="3 4">
    <name type="scientific">Thecamonas trahens ATCC 50062</name>
    <dbReference type="NCBI Taxonomy" id="461836"/>
    <lineage>
        <taxon>Eukaryota</taxon>
        <taxon>Apusozoa</taxon>
        <taxon>Apusomonadida</taxon>
        <taxon>Apusomonadidae</taxon>
        <taxon>Thecamonas</taxon>
    </lineage>
</organism>
<evidence type="ECO:0000313" key="3">
    <source>
        <dbReference type="EMBL" id="KNC47655.1"/>
    </source>
</evidence>
<evidence type="ECO:0000313" key="4">
    <source>
        <dbReference type="Proteomes" id="UP000054408"/>
    </source>
</evidence>
<dbReference type="GeneID" id="25563456"/>
<dbReference type="AlphaFoldDB" id="A0A0L0D643"/>
<gene>
    <name evidence="3" type="ORF">AMSG_03885</name>
</gene>
<keyword evidence="2" id="KW-0812">Transmembrane</keyword>
<keyword evidence="2" id="KW-1133">Transmembrane helix</keyword>
<accession>A0A0L0D643</accession>